<dbReference type="Gene3D" id="3.30.160.750">
    <property type="match status" value="1"/>
</dbReference>
<dbReference type="GO" id="GO:0005829">
    <property type="term" value="C:cytosol"/>
    <property type="evidence" value="ECO:0007669"/>
    <property type="project" value="TreeGrafter"/>
</dbReference>
<keyword evidence="7 10" id="KW-0456">Lyase</keyword>
<feature type="chain" id="PRO_5023291730" description="S-adenosylmethionine decarboxylase alpha chain" evidence="10">
    <location>
        <begin position="86"/>
        <end position="141"/>
    </location>
</feature>
<reference evidence="11 12" key="1">
    <citation type="submission" date="2018-05" db="EMBL/GenBank/DDBJ databases">
        <title>Genomic Encyclopedia of Type Strains, Phase IV (KMG-IV): sequencing the most valuable type-strain genomes for metagenomic binning, comparative biology and taxonomic classification.</title>
        <authorList>
            <person name="Goeker M."/>
        </authorList>
    </citation>
    <scope>NUCLEOTIDE SEQUENCE [LARGE SCALE GENOMIC DNA]</scope>
    <source>
        <strain evidence="11 12">DSM 16097</strain>
    </source>
</reference>
<dbReference type="GO" id="GO:0004014">
    <property type="term" value="F:adenosylmethionine decarboxylase activity"/>
    <property type="evidence" value="ECO:0007669"/>
    <property type="project" value="UniProtKB-UniRule"/>
</dbReference>
<comment type="catalytic activity">
    <reaction evidence="10">
        <text>S-adenosyl-L-methionine + H(+) = S-adenosyl 3-(methylsulfanyl)propylamine + CO2</text>
        <dbReference type="Rhea" id="RHEA:15981"/>
        <dbReference type="ChEBI" id="CHEBI:15378"/>
        <dbReference type="ChEBI" id="CHEBI:16526"/>
        <dbReference type="ChEBI" id="CHEBI:57443"/>
        <dbReference type="ChEBI" id="CHEBI:59789"/>
        <dbReference type="EC" id="4.1.1.50"/>
    </reaction>
</comment>
<accession>A0A316GNC9</accession>
<dbReference type="UniPathway" id="UPA00331">
    <property type="reaction ID" value="UER00451"/>
</dbReference>
<dbReference type="EMBL" id="QGGW01000001">
    <property type="protein sequence ID" value="PWK62667.1"/>
    <property type="molecule type" value="Genomic_DNA"/>
</dbReference>
<dbReference type="InterPro" id="IPR003826">
    <property type="entry name" value="AdoMetDC_fam_prok"/>
</dbReference>
<keyword evidence="3 10" id="KW-0068">Autocatalytic cleavage</keyword>
<keyword evidence="8 10" id="KW-0704">Schiff base</keyword>
<evidence type="ECO:0000256" key="3">
    <source>
        <dbReference type="ARBA" id="ARBA00022813"/>
    </source>
</evidence>
<feature type="chain" id="PRO_5023291729" description="S-adenosylmethionine decarboxylase beta chain" evidence="10">
    <location>
        <begin position="1"/>
        <end position="85"/>
    </location>
</feature>
<comment type="PTM">
    <text evidence="10">Is synthesized initially as an inactive proenzyme. Formation of the active enzyme involves a self-maturation process in which the active site pyruvoyl group is generated from an internal serine residue via an autocatalytic post-translational modification. Two non-identical subunits are generated from the proenzyme in this reaction, and the pyruvate is formed at the N-terminus of the alpha chain, which is derived from the carboxyl end of the proenzyme. The post-translation cleavage follows an unusual pathway, termed non-hydrolytic serinolysis, in which the side chain hydroxyl group of the serine supplies its oxygen atom to form the C-terminus of the beta chain, while the remainder of the serine residue undergoes an oxidative deamination to produce ammonia and the pyruvoyl group blocking the N-terminus of the alpha chain.</text>
</comment>
<feature type="active site" description="Proton donor; for catalytic activity" evidence="10">
    <location>
        <position position="106"/>
    </location>
</feature>
<evidence type="ECO:0000313" key="11">
    <source>
        <dbReference type="EMBL" id="PWK62667.1"/>
    </source>
</evidence>
<keyword evidence="6 10" id="KW-0865">Zymogen</keyword>
<evidence type="ECO:0000256" key="9">
    <source>
        <dbReference type="ARBA" id="ARBA00023317"/>
    </source>
</evidence>
<comment type="subunit">
    <text evidence="10">Heterotetramer of two alpha and two beta chains arranged as a dimer of alpha/beta heterodimers.</text>
</comment>
<proteinExistence type="inferred from homology"/>
<dbReference type="PANTHER" id="PTHR33866:SF2">
    <property type="entry name" value="S-ADENOSYLMETHIONINE DECARBOXYLASE PROENZYME"/>
    <property type="match status" value="1"/>
</dbReference>
<dbReference type="AlphaFoldDB" id="A0A316GNC9"/>
<protein>
    <recommendedName>
        <fullName evidence="10">S-adenosylmethionine decarboxylase proenzyme</fullName>
        <shortName evidence="10">AdoMetDC</shortName>
        <shortName evidence="10">SAMDC</shortName>
        <ecNumber evidence="10">4.1.1.50</ecNumber>
    </recommendedName>
    <component>
        <recommendedName>
            <fullName evidence="10">S-adenosylmethionine decarboxylase beta chain</fullName>
        </recommendedName>
    </component>
    <component>
        <recommendedName>
            <fullName evidence="10">S-adenosylmethionine decarboxylase alpha chain</fullName>
        </recommendedName>
    </component>
</protein>
<dbReference type="Pfam" id="PF02675">
    <property type="entry name" value="AdoMet_dc"/>
    <property type="match status" value="1"/>
</dbReference>
<evidence type="ECO:0000256" key="10">
    <source>
        <dbReference type="HAMAP-Rule" id="MF_00464"/>
    </source>
</evidence>
<evidence type="ECO:0000256" key="4">
    <source>
        <dbReference type="ARBA" id="ARBA00023066"/>
    </source>
</evidence>
<dbReference type="SUPFAM" id="SSF56276">
    <property type="entry name" value="S-adenosylmethionine decarboxylase"/>
    <property type="match status" value="1"/>
</dbReference>
<keyword evidence="5 10" id="KW-0620">Polyamine biosynthesis</keyword>
<dbReference type="HAMAP" id="MF_00464">
    <property type="entry name" value="AdoMetDC_1"/>
    <property type="match status" value="1"/>
</dbReference>
<dbReference type="RefSeq" id="WP_170118984.1">
    <property type="nucleotide sequence ID" value="NZ_QGGW01000001.1"/>
</dbReference>
<evidence type="ECO:0000256" key="6">
    <source>
        <dbReference type="ARBA" id="ARBA00023145"/>
    </source>
</evidence>
<dbReference type="InterPro" id="IPR017716">
    <property type="entry name" value="S-AdoMet_deCOase_pro-enz"/>
</dbReference>
<dbReference type="NCBIfam" id="TIGR03330">
    <property type="entry name" value="SAM_DCase_Bsu"/>
    <property type="match status" value="1"/>
</dbReference>
<dbReference type="InterPro" id="IPR042286">
    <property type="entry name" value="AdoMetDC_C"/>
</dbReference>
<keyword evidence="1 10" id="KW-0949">S-adenosyl-L-methionine</keyword>
<dbReference type="PANTHER" id="PTHR33866">
    <property type="entry name" value="S-ADENOSYLMETHIONINE DECARBOXYLASE PROENZYME"/>
    <property type="match status" value="1"/>
</dbReference>
<sequence length="141" mass="15038">MTRILRPPSTPDIEVGADYFVRKGGAVYAGTHLIIDVQAGARLDDEAHIRQTLQDCVDACGATLLHLHTHRFSPQGITGVAVLAESHMSVHTWPEIGYAAFDVFMCGAADPWQAVGVLKAAFATDSVSVRALRRGEGLVGA</sequence>
<dbReference type="Proteomes" id="UP000245708">
    <property type="component" value="Unassembled WGS sequence"/>
</dbReference>
<evidence type="ECO:0000256" key="2">
    <source>
        <dbReference type="ARBA" id="ARBA00022793"/>
    </source>
</evidence>
<feature type="active site" description="Proton acceptor; for processing activity" evidence="10">
    <location>
        <position position="91"/>
    </location>
</feature>
<organism evidence="11 12">
    <name type="scientific">Roseicyclus mahoneyensis</name>
    <dbReference type="NCBI Taxonomy" id="164332"/>
    <lineage>
        <taxon>Bacteria</taxon>
        <taxon>Pseudomonadati</taxon>
        <taxon>Pseudomonadota</taxon>
        <taxon>Alphaproteobacteria</taxon>
        <taxon>Rhodobacterales</taxon>
        <taxon>Roseobacteraceae</taxon>
        <taxon>Roseicyclus</taxon>
    </lineage>
</organism>
<keyword evidence="4 10" id="KW-0745">Spermidine biosynthesis</keyword>
<feature type="modified residue" description="Pyruvic acid (Ser); by autocatalysis" evidence="10">
    <location>
        <position position="86"/>
    </location>
</feature>
<evidence type="ECO:0000256" key="7">
    <source>
        <dbReference type="ARBA" id="ARBA00023239"/>
    </source>
</evidence>
<comment type="cofactor">
    <cofactor evidence="10">
        <name>pyruvate</name>
        <dbReference type="ChEBI" id="CHEBI:15361"/>
    </cofactor>
    <text evidence="10">Binds 1 pyruvoyl group covalently per subunit.</text>
</comment>
<dbReference type="EC" id="4.1.1.50" evidence="10"/>
<comment type="similarity">
    <text evidence="10">Belongs to the prokaryotic AdoMetDC family. Type 1 subfamily.</text>
</comment>
<evidence type="ECO:0000256" key="1">
    <source>
        <dbReference type="ARBA" id="ARBA00022691"/>
    </source>
</evidence>
<keyword evidence="9 10" id="KW-0670">Pyruvate</keyword>
<feature type="active site" description="Schiff-base intermediate with substrate; via pyruvic acid" evidence="10">
    <location>
        <position position="86"/>
    </location>
</feature>
<evidence type="ECO:0000256" key="8">
    <source>
        <dbReference type="ARBA" id="ARBA00023270"/>
    </source>
</evidence>
<dbReference type="InterPro" id="IPR016067">
    <property type="entry name" value="S-AdoMet_deCO2ase_core"/>
</dbReference>
<feature type="site" description="Cleavage (non-hydrolytic); by autolysis" evidence="10">
    <location>
        <begin position="85"/>
        <end position="86"/>
    </location>
</feature>
<dbReference type="Gene3D" id="3.30.360.110">
    <property type="entry name" value="S-adenosylmethionine decarboxylase domain"/>
    <property type="match status" value="1"/>
</dbReference>
<keyword evidence="12" id="KW-1185">Reference proteome</keyword>
<dbReference type="InterPro" id="IPR042284">
    <property type="entry name" value="AdoMetDC_N"/>
</dbReference>
<keyword evidence="2 10" id="KW-0210">Decarboxylase</keyword>
<evidence type="ECO:0000256" key="5">
    <source>
        <dbReference type="ARBA" id="ARBA00023115"/>
    </source>
</evidence>
<name>A0A316GNC9_9RHOB</name>
<comment type="caution">
    <text evidence="11">The sequence shown here is derived from an EMBL/GenBank/DDBJ whole genome shotgun (WGS) entry which is preliminary data.</text>
</comment>
<comment type="function">
    <text evidence="10">Catalyzes the decarboxylation of S-adenosylmethionine to S-adenosylmethioninamine (dcAdoMet), the propylamine donor required for the synthesis of the polyamines spermine and spermidine from the diamine putrescine.</text>
</comment>
<dbReference type="GO" id="GO:0008295">
    <property type="term" value="P:spermidine biosynthetic process"/>
    <property type="evidence" value="ECO:0007669"/>
    <property type="project" value="UniProtKB-UniRule"/>
</dbReference>
<comment type="pathway">
    <text evidence="10">Amine and polyamine biosynthesis; S-adenosylmethioninamine biosynthesis; S-adenosylmethioninamine from S-adenosyl-L-methionine: step 1/1.</text>
</comment>
<evidence type="ECO:0000313" key="12">
    <source>
        <dbReference type="Proteomes" id="UP000245708"/>
    </source>
</evidence>
<gene>
    <name evidence="10" type="primary">speH</name>
    <name evidence="11" type="ORF">C7455_101697</name>
</gene>